<organism evidence="8 9">
    <name type="scientific">Faecalibacter bovis</name>
    <dbReference type="NCBI Taxonomy" id="2898187"/>
    <lineage>
        <taxon>Bacteria</taxon>
        <taxon>Pseudomonadati</taxon>
        <taxon>Bacteroidota</taxon>
        <taxon>Flavobacteriia</taxon>
        <taxon>Flavobacteriales</taxon>
        <taxon>Weeksellaceae</taxon>
        <taxon>Faecalibacter</taxon>
    </lineage>
</organism>
<feature type="transmembrane region" description="Helical" evidence="6">
    <location>
        <begin position="117"/>
        <end position="140"/>
    </location>
</feature>
<keyword evidence="4 6" id="KW-1133">Transmembrane helix</keyword>
<keyword evidence="2" id="KW-0813">Transport</keyword>
<dbReference type="InterPro" id="IPR036259">
    <property type="entry name" value="MFS_trans_sf"/>
</dbReference>
<feature type="transmembrane region" description="Helical" evidence="6">
    <location>
        <begin position="92"/>
        <end position="111"/>
    </location>
</feature>
<dbReference type="Proteomes" id="UP000672011">
    <property type="component" value="Chromosome"/>
</dbReference>
<evidence type="ECO:0000256" key="6">
    <source>
        <dbReference type="SAM" id="Phobius"/>
    </source>
</evidence>
<evidence type="ECO:0000256" key="5">
    <source>
        <dbReference type="ARBA" id="ARBA00023136"/>
    </source>
</evidence>
<protein>
    <submittedName>
        <fullName evidence="8">MFS transporter</fullName>
    </submittedName>
</protein>
<comment type="subcellular location">
    <subcellularLocation>
        <location evidence="1">Endomembrane system</location>
        <topology evidence="1">Multi-pass membrane protein</topology>
    </subcellularLocation>
</comment>
<dbReference type="InterPro" id="IPR050495">
    <property type="entry name" value="ATG22/LtaA_families"/>
</dbReference>
<dbReference type="RefSeq" id="WP_230475862.1">
    <property type="nucleotide sequence ID" value="NZ_CP072842.1"/>
</dbReference>
<feature type="transmembrane region" description="Helical" evidence="6">
    <location>
        <begin position="60"/>
        <end position="80"/>
    </location>
</feature>
<dbReference type="InterPro" id="IPR024671">
    <property type="entry name" value="Atg22-like"/>
</dbReference>
<keyword evidence="9" id="KW-1185">Reference proteome</keyword>
<keyword evidence="3 6" id="KW-0812">Transmembrane</keyword>
<name>A0ABX7XBG8_9FLAO</name>
<dbReference type="EMBL" id="CP072842">
    <property type="protein sequence ID" value="QTV05233.1"/>
    <property type="molecule type" value="Genomic_DNA"/>
</dbReference>
<keyword evidence="5 6" id="KW-0472">Membrane</keyword>
<dbReference type="SUPFAM" id="SSF103473">
    <property type="entry name" value="MFS general substrate transporter"/>
    <property type="match status" value="1"/>
</dbReference>
<evidence type="ECO:0000313" key="8">
    <source>
        <dbReference type="EMBL" id="QTV05233.1"/>
    </source>
</evidence>
<gene>
    <name evidence="8" type="ORF">J9309_10665</name>
</gene>
<evidence type="ECO:0000256" key="4">
    <source>
        <dbReference type="ARBA" id="ARBA00022989"/>
    </source>
</evidence>
<evidence type="ECO:0000259" key="7">
    <source>
        <dbReference type="PROSITE" id="PS50850"/>
    </source>
</evidence>
<feature type="transmembrane region" description="Helical" evidence="6">
    <location>
        <begin position="335"/>
        <end position="356"/>
    </location>
</feature>
<evidence type="ECO:0000256" key="3">
    <source>
        <dbReference type="ARBA" id="ARBA00022692"/>
    </source>
</evidence>
<feature type="transmembrane region" description="Helical" evidence="6">
    <location>
        <begin position="161"/>
        <end position="180"/>
    </location>
</feature>
<reference evidence="8 9" key="1">
    <citation type="journal article" date="2021" name="Int. J. Syst. Evol. Microbiol.">
        <title>Faecalibacter bovis sp. nov., isolated from cow faeces.</title>
        <authorList>
            <person name="Li F."/>
            <person name="Zhao W."/>
            <person name="Hong Q."/>
            <person name="Shao Q."/>
            <person name="Song J."/>
            <person name="Yang S."/>
        </authorList>
    </citation>
    <scope>NUCLEOTIDE SEQUENCE [LARGE SCALE GENOMIC DNA]</scope>
    <source>
        <strain evidence="8 9">ZY171143</strain>
    </source>
</reference>
<feature type="transmembrane region" description="Helical" evidence="6">
    <location>
        <begin position="246"/>
        <end position="268"/>
    </location>
</feature>
<dbReference type="PROSITE" id="PS50850">
    <property type="entry name" value="MFS"/>
    <property type="match status" value="1"/>
</dbReference>
<evidence type="ECO:0000256" key="2">
    <source>
        <dbReference type="ARBA" id="ARBA00022448"/>
    </source>
</evidence>
<reference evidence="9" key="2">
    <citation type="submission" date="2021-04" db="EMBL/GenBank/DDBJ databases">
        <title>Taxonomy of Flavobacteriaceae bacterium ZY171143.</title>
        <authorList>
            <person name="Li F."/>
        </authorList>
    </citation>
    <scope>NUCLEOTIDE SEQUENCE [LARGE SCALE GENOMIC DNA]</scope>
    <source>
        <strain evidence="9">ZY171143</strain>
    </source>
</reference>
<evidence type="ECO:0000256" key="1">
    <source>
        <dbReference type="ARBA" id="ARBA00004127"/>
    </source>
</evidence>
<feature type="transmembrane region" description="Helical" evidence="6">
    <location>
        <begin position="280"/>
        <end position="302"/>
    </location>
</feature>
<dbReference type="Gene3D" id="1.20.1250.20">
    <property type="entry name" value="MFS general substrate transporter like domains"/>
    <property type="match status" value="1"/>
</dbReference>
<evidence type="ECO:0000313" key="9">
    <source>
        <dbReference type="Proteomes" id="UP000672011"/>
    </source>
</evidence>
<feature type="transmembrane region" description="Helical" evidence="6">
    <location>
        <begin position="309"/>
        <end position="329"/>
    </location>
</feature>
<dbReference type="InterPro" id="IPR020846">
    <property type="entry name" value="MFS_dom"/>
</dbReference>
<dbReference type="PANTHER" id="PTHR23519">
    <property type="entry name" value="AUTOPHAGY-RELATED PROTEIN 22"/>
    <property type="match status" value="1"/>
</dbReference>
<accession>A0ABX7XBG8</accession>
<feature type="transmembrane region" description="Helical" evidence="6">
    <location>
        <begin position="403"/>
        <end position="424"/>
    </location>
</feature>
<sequence length="429" mass="48187">MSTIEKNQPNLIKAWVSYDWANSVHSLVIASAIFPVYYTAMTRGEDGSPIKFLGLLPESAFNFSLAIAFFFVIVLSPVLSSIADLIGNKIKFLRFFCYLGSLSCIGMFFFTSSDLTWFALLLNITGSIGFWGSLVFYNAFLPEIVTEEKMDSVSAKGYMNGYIGSVVLLSICLAMILFAPEEYSSLLTRISFLLTGLWWMGFGQIALSKLPNKKNNREVPKDIFKSSFKGLSNTFKELNSYKNIRVFLAGFFFYSLAMQTIFLMAAMFGSSEIKMESQELIMTILLIQVEAILGAWIFSYLSGKIGNKITILIGIIIWIVTCIIGYLIQPDHPDVKIHFYSMAALVGLVMGGLQALSRSTYAKLLPETEETTTYFSFYDIFEKLALFLGLVIYGLLIEYTEGMKTSVLAMGFSFTISFVILLFYKMEKK</sequence>
<feature type="transmembrane region" description="Helical" evidence="6">
    <location>
        <begin position="20"/>
        <end position="40"/>
    </location>
</feature>
<dbReference type="Pfam" id="PF11700">
    <property type="entry name" value="ATG22"/>
    <property type="match status" value="1"/>
</dbReference>
<feature type="domain" description="Major facilitator superfamily (MFS) profile" evidence="7">
    <location>
        <begin position="243"/>
        <end position="429"/>
    </location>
</feature>
<feature type="transmembrane region" description="Helical" evidence="6">
    <location>
        <begin position="377"/>
        <end position="397"/>
    </location>
</feature>
<feature type="transmembrane region" description="Helical" evidence="6">
    <location>
        <begin position="186"/>
        <end position="207"/>
    </location>
</feature>
<proteinExistence type="predicted"/>
<dbReference type="PANTHER" id="PTHR23519:SF1">
    <property type="entry name" value="AUTOPHAGY-RELATED PROTEIN 22"/>
    <property type="match status" value="1"/>
</dbReference>